<name>A0A6J4ID66_9ACTN</name>
<dbReference type="GO" id="GO:0016853">
    <property type="term" value="F:isomerase activity"/>
    <property type="evidence" value="ECO:0007669"/>
    <property type="project" value="UniProtKB-ARBA"/>
</dbReference>
<gene>
    <name evidence="4" type="ORF">AVDCRST_MAG50-1965</name>
</gene>
<keyword evidence="4" id="KW-0378">Hydrolase</keyword>
<dbReference type="SUPFAM" id="SSF56529">
    <property type="entry name" value="FAH"/>
    <property type="match status" value="1"/>
</dbReference>
<accession>A0A6J4ID66</accession>
<dbReference type="InterPro" id="IPR051121">
    <property type="entry name" value="FAH"/>
</dbReference>
<dbReference type="InterPro" id="IPR011234">
    <property type="entry name" value="Fumarylacetoacetase-like_C"/>
</dbReference>
<dbReference type="Gene3D" id="3.90.850.10">
    <property type="entry name" value="Fumarylacetoacetase-like, C-terminal domain"/>
    <property type="match status" value="1"/>
</dbReference>
<dbReference type="GO" id="GO:0046872">
    <property type="term" value="F:metal ion binding"/>
    <property type="evidence" value="ECO:0007669"/>
    <property type="project" value="UniProtKB-KW"/>
</dbReference>
<dbReference type="PANTHER" id="PTHR42796:SF4">
    <property type="entry name" value="FUMARYLACETOACETATE HYDROLASE DOMAIN-CONTAINING PROTEIN 2A"/>
    <property type="match status" value="1"/>
</dbReference>
<feature type="domain" description="Fumarylacetoacetase-like C-terminal" evidence="3">
    <location>
        <begin position="75"/>
        <end position="278"/>
    </location>
</feature>
<dbReference type="PANTHER" id="PTHR42796">
    <property type="entry name" value="FUMARYLACETOACETATE HYDROLASE DOMAIN-CONTAINING PROTEIN 2A-RELATED"/>
    <property type="match status" value="1"/>
</dbReference>
<evidence type="ECO:0000259" key="3">
    <source>
        <dbReference type="Pfam" id="PF01557"/>
    </source>
</evidence>
<keyword evidence="2" id="KW-0479">Metal-binding</keyword>
<reference evidence="4" key="1">
    <citation type="submission" date="2020-02" db="EMBL/GenBank/DDBJ databases">
        <authorList>
            <person name="Meier V. D."/>
        </authorList>
    </citation>
    <scope>NUCLEOTIDE SEQUENCE</scope>
    <source>
        <strain evidence="4">AVDCRST_MAG50</strain>
    </source>
</reference>
<sequence length="283" mass="30119">MAIRMAVRGGRAHLVVGDRLVDIERASGGTLPADPMEALARWDDLRAWGDGAGAAGEGEPYDVRELDVCVPRPRKVFGIALNYRMHAEETGAQLPPSPAVFTKFPSCLSAPTADVVLPSEFVDWEVELVVVIGRGGSRIDESGAADHIAGYCVGQDYSERRVQNAGARPQFSLGKSYDTFGPIGPAVVSLDAFADPDDLGLTCVINGETKQDGRTNDLIFGVPELVSRLSDVCTLEPGDLIFTGTPSGVGQARKPPEFLRAGDVVESAIEGIGTLRNTAVERR</sequence>
<organism evidence="4">
    <name type="scientific">uncultured Acidimicrobiales bacterium</name>
    <dbReference type="NCBI Taxonomy" id="310071"/>
    <lineage>
        <taxon>Bacteria</taxon>
        <taxon>Bacillati</taxon>
        <taxon>Actinomycetota</taxon>
        <taxon>Acidimicrobiia</taxon>
        <taxon>Acidimicrobiales</taxon>
        <taxon>environmental samples</taxon>
    </lineage>
</organism>
<dbReference type="GO" id="GO:0016787">
    <property type="term" value="F:hydrolase activity"/>
    <property type="evidence" value="ECO:0007669"/>
    <property type="project" value="UniProtKB-KW"/>
</dbReference>
<dbReference type="InterPro" id="IPR036663">
    <property type="entry name" value="Fumarylacetoacetase_C_sf"/>
</dbReference>
<evidence type="ECO:0000313" key="4">
    <source>
        <dbReference type="EMBL" id="CAA9246989.1"/>
    </source>
</evidence>
<dbReference type="GO" id="GO:0019752">
    <property type="term" value="P:carboxylic acid metabolic process"/>
    <property type="evidence" value="ECO:0007669"/>
    <property type="project" value="UniProtKB-ARBA"/>
</dbReference>
<comment type="similarity">
    <text evidence="1">Belongs to the FAH family.</text>
</comment>
<protein>
    <submittedName>
        <fullName evidence="4">Fumarylacetoacetate hydrolase family protein</fullName>
    </submittedName>
</protein>
<dbReference type="Pfam" id="PF01557">
    <property type="entry name" value="FAA_hydrolase"/>
    <property type="match status" value="1"/>
</dbReference>
<dbReference type="EMBL" id="CADCTF010000102">
    <property type="protein sequence ID" value="CAA9246989.1"/>
    <property type="molecule type" value="Genomic_DNA"/>
</dbReference>
<dbReference type="AlphaFoldDB" id="A0A6J4ID66"/>
<dbReference type="FunFam" id="3.90.850.10:FF:000002">
    <property type="entry name" value="2-hydroxyhepta-2,4-diene-1,7-dioate isomerase"/>
    <property type="match status" value="1"/>
</dbReference>
<evidence type="ECO:0000256" key="2">
    <source>
        <dbReference type="ARBA" id="ARBA00022723"/>
    </source>
</evidence>
<proteinExistence type="inferred from homology"/>
<evidence type="ECO:0000256" key="1">
    <source>
        <dbReference type="ARBA" id="ARBA00010211"/>
    </source>
</evidence>